<dbReference type="EC" id="2.7.1.40" evidence="6 18"/>
<dbReference type="SUPFAM" id="SSF52935">
    <property type="entry name" value="PK C-terminal domain-like"/>
    <property type="match status" value="1"/>
</dbReference>
<evidence type="ECO:0000256" key="2">
    <source>
        <dbReference type="ARBA" id="ARBA00001958"/>
    </source>
</evidence>
<evidence type="ECO:0000313" key="22">
    <source>
        <dbReference type="EMBL" id="MPV90127.1"/>
    </source>
</evidence>
<dbReference type="GO" id="GO:0016301">
    <property type="term" value="F:kinase activity"/>
    <property type="evidence" value="ECO:0007669"/>
    <property type="project" value="UniProtKB-KW"/>
</dbReference>
<comment type="caution">
    <text evidence="22">The sequence shown here is derived from an EMBL/GenBank/DDBJ whole genome shotgun (WGS) entry which is preliminary data.</text>
</comment>
<evidence type="ECO:0000256" key="5">
    <source>
        <dbReference type="ARBA" id="ARBA00011881"/>
    </source>
</evidence>
<name>A0A7J9UZQ0_9MICO</name>
<evidence type="ECO:0000256" key="16">
    <source>
        <dbReference type="ARBA" id="ARBA00023317"/>
    </source>
</evidence>
<dbReference type="Proteomes" id="UP000429644">
    <property type="component" value="Unassembled WGS sequence"/>
</dbReference>
<dbReference type="NCBIfam" id="NF004886">
    <property type="entry name" value="PRK06247.1"/>
    <property type="match status" value="1"/>
</dbReference>
<dbReference type="InterPro" id="IPR015795">
    <property type="entry name" value="Pyrv_Knase_C"/>
</dbReference>
<dbReference type="EMBL" id="WHPD01003392">
    <property type="protein sequence ID" value="MPV90127.1"/>
    <property type="molecule type" value="Genomic_DNA"/>
</dbReference>
<dbReference type="InterPro" id="IPR011037">
    <property type="entry name" value="Pyrv_Knase-like_insert_dom_sf"/>
</dbReference>
<keyword evidence="15 19" id="KW-0324">Glycolysis</keyword>
<dbReference type="InterPro" id="IPR015793">
    <property type="entry name" value="Pyrv_Knase_brl"/>
</dbReference>
<dbReference type="Gene3D" id="2.40.33.10">
    <property type="entry name" value="PK beta-barrel domain-like"/>
    <property type="match status" value="1"/>
</dbReference>
<comment type="subunit">
    <text evidence="5">Homotetramer.</text>
</comment>
<comment type="catalytic activity">
    <reaction evidence="17 19">
        <text>pyruvate + ATP = phosphoenolpyruvate + ADP + H(+)</text>
        <dbReference type="Rhea" id="RHEA:18157"/>
        <dbReference type="ChEBI" id="CHEBI:15361"/>
        <dbReference type="ChEBI" id="CHEBI:15378"/>
        <dbReference type="ChEBI" id="CHEBI:30616"/>
        <dbReference type="ChEBI" id="CHEBI:58702"/>
        <dbReference type="ChEBI" id="CHEBI:456216"/>
        <dbReference type="EC" id="2.7.1.40"/>
    </reaction>
</comment>
<dbReference type="InterPro" id="IPR036918">
    <property type="entry name" value="Pyrv_Knase_C_sf"/>
</dbReference>
<evidence type="ECO:0000256" key="3">
    <source>
        <dbReference type="ARBA" id="ARBA00004997"/>
    </source>
</evidence>
<dbReference type="PRINTS" id="PR01050">
    <property type="entry name" value="PYRUVTKNASE"/>
</dbReference>
<proteinExistence type="inferred from homology"/>
<dbReference type="SUPFAM" id="SSF50800">
    <property type="entry name" value="PK beta-barrel domain-like"/>
    <property type="match status" value="1"/>
</dbReference>
<keyword evidence="8 19" id="KW-0808">Transferase</keyword>
<dbReference type="GO" id="GO:0000287">
    <property type="term" value="F:magnesium ion binding"/>
    <property type="evidence" value="ECO:0007669"/>
    <property type="project" value="UniProtKB-UniRule"/>
</dbReference>
<keyword evidence="14" id="KW-0630">Potassium</keyword>
<dbReference type="NCBIfam" id="TIGR01064">
    <property type="entry name" value="pyruv_kin"/>
    <property type="match status" value="1"/>
</dbReference>
<comment type="similarity">
    <text evidence="4 19">Belongs to the pyruvate kinase family.</text>
</comment>
<dbReference type="InterPro" id="IPR015813">
    <property type="entry name" value="Pyrv/PenolPyrv_kinase-like_dom"/>
</dbReference>
<dbReference type="InterPro" id="IPR040442">
    <property type="entry name" value="Pyrv_kinase-like_dom_sf"/>
</dbReference>
<feature type="domain" description="Pyruvate kinase C-terminal" evidence="21">
    <location>
        <begin position="348"/>
        <end position="459"/>
    </location>
</feature>
<evidence type="ECO:0000256" key="13">
    <source>
        <dbReference type="ARBA" id="ARBA00022842"/>
    </source>
</evidence>
<keyword evidence="13 19" id="KW-0460">Magnesium</keyword>
<evidence type="ECO:0000256" key="19">
    <source>
        <dbReference type="RuleBase" id="RU000504"/>
    </source>
</evidence>
<dbReference type="SUPFAM" id="SSF51621">
    <property type="entry name" value="Phosphoenolpyruvate/pyruvate domain"/>
    <property type="match status" value="1"/>
</dbReference>
<accession>A0A7J9UZQ0</accession>
<feature type="domain" description="Pyruvate kinase barrel" evidence="20">
    <location>
        <begin position="1"/>
        <end position="316"/>
    </location>
</feature>
<dbReference type="AlphaFoldDB" id="A0A7J9UZQ0"/>
<keyword evidence="11 19" id="KW-0418">Kinase</keyword>
<protein>
    <recommendedName>
        <fullName evidence="7 18">Pyruvate kinase</fullName>
        <ecNumber evidence="6 18">2.7.1.40</ecNumber>
    </recommendedName>
</protein>
<dbReference type="InterPro" id="IPR015806">
    <property type="entry name" value="Pyrv_Knase_insert_dom_sf"/>
</dbReference>
<dbReference type="InterPro" id="IPR018209">
    <property type="entry name" value="Pyrv_Knase_AS"/>
</dbReference>
<dbReference type="NCBIfam" id="NF004978">
    <property type="entry name" value="PRK06354.1"/>
    <property type="match status" value="1"/>
</dbReference>
<feature type="non-terminal residue" evidence="22">
    <location>
        <position position="1"/>
    </location>
</feature>
<dbReference type="GO" id="GO:0030955">
    <property type="term" value="F:potassium ion binding"/>
    <property type="evidence" value="ECO:0007669"/>
    <property type="project" value="UniProtKB-UniRule"/>
</dbReference>
<evidence type="ECO:0000256" key="10">
    <source>
        <dbReference type="ARBA" id="ARBA00022741"/>
    </source>
</evidence>
<keyword evidence="12" id="KW-0067">ATP-binding</keyword>
<evidence type="ECO:0000256" key="1">
    <source>
        <dbReference type="ARBA" id="ARBA00001946"/>
    </source>
</evidence>
<comment type="pathway">
    <text evidence="3 19">Carbohydrate degradation; glycolysis; pyruvate from D-glyceraldehyde 3-phosphate: step 5/5.</text>
</comment>
<organism evidence="22 23">
    <name type="scientific">Georgenia ruanii</name>
    <dbReference type="NCBI Taxonomy" id="348442"/>
    <lineage>
        <taxon>Bacteria</taxon>
        <taxon>Bacillati</taxon>
        <taxon>Actinomycetota</taxon>
        <taxon>Actinomycetes</taxon>
        <taxon>Micrococcales</taxon>
        <taxon>Bogoriellaceae</taxon>
        <taxon>Georgenia</taxon>
    </lineage>
</organism>
<dbReference type="UniPathway" id="UPA00109">
    <property type="reaction ID" value="UER00188"/>
</dbReference>
<evidence type="ECO:0000256" key="4">
    <source>
        <dbReference type="ARBA" id="ARBA00008663"/>
    </source>
</evidence>
<dbReference type="FunFam" id="3.40.1380.20:FF:000009">
    <property type="entry name" value="Pyruvate kinase"/>
    <property type="match status" value="1"/>
</dbReference>
<comment type="cofactor">
    <cofactor evidence="2">
        <name>K(+)</name>
        <dbReference type="ChEBI" id="CHEBI:29103"/>
    </cofactor>
</comment>
<dbReference type="FunFam" id="2.40.33.10:FF:000001">
    <property type="entry name" value="Pyruvate kinase"/>
    <property type="match status" value="1"/>
</dbReference>
<evidence type="ECO:0000256" key="14">
    <source>
        <dbReference type="ARBA" id="ARBA00022958"/>
    </source>
</evidence>
<sequence length="468" mass="49937">VCTIGPATESPEKVQELVDAGMDVARINRSHGAVEEHEAVYRNVRAAAQASGRAVAVLVDLQGPKIRLGNFADGKVNLREGDTFTITTEEVPGNAEIASTTYKGLPGDANPGDRILIDDGKVAVRVLEVDGPRVVTRVEVPGPVSNHKGLNLPGVAVSVPALSEKDKEDLRWALNIGADMIALSFVRSAADVEDVHAIMDEEGRRVPVIAKIEKPQAVENLVEVVDAFDGVMVARGDLGVELPLEQVPLVQKRAIELARRNAKPVIVATQMLESMINSPRPTRAEASDVANAILDGADAVMLSGETSVGDFPIETVRTMARIVENTEENGGERIAPLGSSPHTRGGVITKAASDIGEMLETKYLVTFTQSGDSARRMSRLRSPIPLLAFTPSTDVRNQLAVSWGVQTYTVPPVSHTDDMVNQVDQLLQTTGLAEEGDRVVIVAGMPPGKVGSTNSIRVHKIGETYTKA</sequence>
<evidence type="ECO:0000256" key="11">
    <source>
        <dbReference type="ARBA" id="ARBA00022777"/>
    </source>
</evidence>
<evidence type="ECO:0000256" key="6">
    <source>
        <dbReference type="ARBA" id="ARBA00012142"/>
    </source>
</evidence>
<evidence type="ECO:0000256" key="8">
    <source>
        <dbReference type="ARBA" id="ARBA00022679"/>
    </source>
</evidence>
<keyword evidence="10" id="KW-0547">Nucleotide-binding</keyword>
<dbReference type="PANTHER" id="PTHR11817">
    <property type="entry name" value="PYRUVATE KINASE"/>
    <property type="match status" value="1"/>
</dbReference>
<comment type="cofactor">
    <cofactor evidence="1">
        <name>Mg(2+)</name>
        <dbReference type="ChEBI" id="CHEBI:18420"/>
    </cofactor>
</comment>
<gene>
    <name evidence="22" type="primary">pyk</name>
    <name evidence="22" type="ORF">GB882_15735</name>
</gene>
<keyword evidence="23" id="KW-1185">Reference proteome</keyword>
<keyword evidence="9" id="KW-0479">Metal-binding</keyword>
<dbReference type="PROSITE" id="PS00110">
    <property type="entry name" value="PYRUVATE_KINASE"/>
    <property type="match status" value="1"/>
</dbReference>
<dbReference type="Gene3D" id="3.40.1380.20">
    <property type="entry name" value="Pyruvate kinase, C-terminal domain"/>
    <property type="match status" value="1"/>
</dbReference>
<reference evidence="22 23" key="1">
    <citation type="submission" date="2019-10" db="EMBL/GenBank/DDBJ databases">
        <title>Georgenia wutianyii sp. nov. and Georgenia yuyongxinii sp. nov. isolated from plateau pika (Ochotona curzoniae) in the Qinghai-Tibet plateau of China.</title>
        <authorList>
            <person name="Tian Z."/>
        </authorList>
    </citation>
    <scope>NUCLEOTIDE SEQUENCE [LARGE SCALE GENOMIC DNA]</scope>
    <source>
        <strain evidence="22 23">JCM 15130</strain>
    </source>
</reference>
<dbReference type="InterPro" id="IPR001697">
    <property type="entry name" value="Pyr_Knase"/>
</dbReference>
<evidence type="ECO:0000256" key="17">
    <source>
        <dbReference type="ARBA" id="ARBA00048152"/>
    </source>
</evidence>
<evidence type="ECO:0000313" key="23">
    <source>
        <dbReference type="Proteomes" id="UP000429644"/>
    </source>
</evidence>
<evidence type="ECO:0000256" key="15">
    <source>
        <dbReference type="ARBA" id="ARBA00023152"/>
    </source>
</evidence>
<dbReference type="Gene3D" id="3.20.20.60">
    <property type="entry name" value="Phosphoenolpyruvate-binding domains"/>
    <property type="match status" value="1"/>
</dbReference>
<evidence type="ECO:0000256" key="12">
    <source>
        <dbReference type="ARBA" id="ARBA00022840"/>
    </source>
</evidence>
<evidence type="ECO:0000256" key="9">
    <source>
        <dbReference type="ARBA" id="ARBA00022723"/>
    </source>
</evidence>
<evidence type="ECO:0000256" key="18">
    <source>
        <dbReference type="NCBIfam" id="TIGR01064"/>
    </source>
</evidence>
<evidence type="ECO:0000256" key="7">
    <source>
        <dbReference type="ARBA" id="ARBA00018587"/>
    </source>
</evidence>
<keyword evidence="16 22" id="KW-0670">Pyruvate</keyword>
<dbReference type="Pfam" id="PF00224">
    <property type="entry name" value="PK"/>
    <property type="match status" value="1"/>
</dbReference>
<dbReference type="Pfam" id="PF02887">
    <property type="entry name" value="PK_C"/>
    <property type="match status" value="1"/>
</dbReference>
<dbReference type="FunFam" id="3.20.20.60:FF:000025">
    <property type="entry name" value="Pyruvate kinase"/>
    <property type="match status" value="1"/>
</dbReference>
<dbReference type="NCBIfam" id="NF004491">
    <property type="entry name" value="PRK05826.1"/>
    <property type="match status" value="1"/>
</dbReference>
<dbReference type="GO" id="GO:0004743">
    <property type="term" value="F:pyruvate kinase activity"/>
    <property type="evidence" value="ECO:0007669"/>
    <property type="project" value="UniProtKB-UniRule"/>
</dbReference>
<evidence type="ECO:0000259" key="21">
    <source>
        <dbReference type="Pfam" id="PF02887"/>
    </source>
</evidence>
<dbReference type="GO" id="GO:0005524">
    <property type="term" value="F:ATP binding"/>
    <property type="evidence" value="ECO:0007669"/>
    <property type="project" value="UniProtKB-KW"/>
</dbReference>
<evidence type="ECO:0000259" key="20">
    <source>
        <dbReference type="Pfam" id="PF00224"/>
    </source>
</evidence>